<name>A0ABS2GWT4_9BURK</name>
<sequence>MAKRPYFVVGNEKSIILEKEAEFVYLPGFAPSQKRKNVLALHEAISKISPEAKILEISTKSELELGRQLSAFNLTWKIGDHHYPVECIFQGCKVFQKGGPYKDLIKGKPLQAKRDVRLKESGELKEFQFRGESWPLIPYSLFYDYVYINALMTHPELCEQVVHYDTFTDIEFNPNKSINCQARSVAIFVTLNRLNQLDKVSSQSLFSTLYSKQSVNNQEPLPFS</sequence>
<proteinExistence type="predicted"/>
<evidence type="ECO:0000313" key="2">
    <source>
        <dbReference type="Proteomes" id="UP000777002"/>
    </source>
</evidence>
<comment type="caution">
    <text evidence="1">The sequence shown here is derived from an EMBL/GenBank/DDBJ whole genome shotgun (WGS) entry which is preliminary data.</text>
</comment>
<protein>
    <submittedName>
        <fullName evidence="1">Uncharacterized protein</fullName>
    </submittedName>
</protein>
<dbReference type="RefSeq" id="WP_205050969.1">
    <property type="nucleotide sequence ID" value="NZ_JACJKX010000025.1"/>
</dbReference>
<organism evidence="1 2">
    <name type="scientific">Parasutterella secunda</name>
    <dbReference type="NCBI Taxonomy" id="626947"/>
    <lineage>
        <taxon>Bacteria</taxon>
        <taxon>Pseudomonadati</taxon>
        <taxon>Pseudomonadota</taxon>
        <taxon>Betaproteobacteria</taxon>
        <taxon>Burkholderiales</taxon>
        <taxon>Sutterellaceae</taxon>
        <taxon>Parasutterella</taxon>
    </lineage>
</organism>
<dbReference type="EMBL" id="JACJKX010000025">
    <property type="protein sequence ID" value="MBM6929387.1"/>
    <property type="molecule type" value="Genomic_DNA"/>
</dbReference>
<reference evidence="1 2" key="1">
    <citation type="journal article" date="2021" name="Sci. Rep.">
        <title>The distribution of antibiotic resistance genes in chicken gut microbiota commensals.</title>
        <authorList>
            <person name="Juricova H."/>
            <person name="Matiasovicova J."/>
            <person name="Kubasova T."/>
            <person name="Cejkova D."/>
            <person name="Rychlik I."/>
        </authorList>
    </citation>
    <scope>NUCLEOTIDE SEQUENCE [LARGE SCALE GENOMIC DNA]</scope>
    <source>
        <strain evidence="1 2">An562</strain>
    </source>
</reference>
<dbReference type="Proteomes" id="UP000777002">
    <property type="component" value="Unassembled WGS sequence"/>
</dbReference>
<accession>A0ABS2GWT4</accession>
<dbReference type="Pfam" id="PF22397">
    <property type="entry name" value="NADAR-DarT1"/>
    <property type="match status" value="1"/>
</dbReference>
<evidence type="ECO:0000313" key="1">
    <source>
        <dbReference type="EMBL" id="MBM6929387.1"/>
    </source>
</evidence>
<gene>
    <name evidence="1" type="ORF">H5985_08940</name>
</gene>
<dbReference type="InterPro" id="IPR053913">
    <property type="entry name" value="NADAR-DarT1"/>
</dbReference>
<keyword evidence="2" id="KW-1185">Reference proteome</keyword>